<sequence>MKLTHCLCLAHLCKMRIGGMRLVWFCDRYDGMRSKDTSSELPHYTSNELAPLHSSLVEGTCSKGYWKPNLPCHGSHLAKVA</sequence>
<keyword evidence="2" id="KW-1185">Reference proteome</keyword>
<organism evidence="1 2">
    <name type="scientific">Vanilla planifolia</name>
    <name type="common">Vanilla</name>
    <dbReference type="NCBI Taxonomy" id="51239"/>
    <lineage>
        <taxon>Eukaryota</taxon>
        <taxon>Viridiplantae</taxon>
        <taxon>Streptophyta</taxon>
        <taxon>Embryophyta</taxon>
        <taxon>Tracheophyta</taxon>
        <taxon>Spermatophyta</taxon>
        <taxon>Magnoliopsida</taxon>
        <taxon>Liliopsida</taxon>
        <taxon>Asparagales</taxon>
        <taxon>Orchidaceae</taxon>
        <taxon>Vanilloideae</taxon>
        <taxon>Vanilleae</taxon>
        <taxon>Vanilla</taxon>
    </lineage>
</organism>
<name>A0A835V108_VANPL</name>
<dbReference type="OrthoDB" id="1912459at2759"/>
<reference evidence="1 2" key="1">
    <citation type="journal article" date="2020" name="Nat. Food">
        <title>A phased Vanilla planifolia genome enables genetic improvement of flavour and production.</title>
        <authorList>
            <person name="Hasing T."/>
            <person name="Tang H."/>
            <person name="Brym M."/>
            <person name="Khazi F."/>
            <person name="Huang T."/>
            <person name="Chambers A.H."/>
        </authorList>
    </citation>
    <scope>NUCLEOTIDE SEQUENCE [LARGE SCALE GENOMIC DNA]</scope>
    <source>
        <tissue evidence="1">Leaf</tissue>
    </source>
</reference>
<dbReference type="EMBL" id="JADCNL010000005">
    <property type="protein sequence ID" value="KAG0479755.1"/>
    <property type="molecule type" value="Genomic_DNA"/>
</dbReference>
<protein>
    <submittedName>
        <fullName evidence="1">Uncharacterized protein</fullName>
    </submittedName>
</protein>
<proteinExistence type="predicted"/>
<dbReference type="AlphaFoldDB" id="A0A835V108"/>
<accession>A0A835V108</accession>
<gene>
    <name evidence="1" type="ORF">HPP92_010613</name>
</gene>
<evidence type="ECO:0000313" key="2">
    <source>
        <dbReference type="Proteomes" id="UP000636800"/>
    </source>
</evidence>
<dbReference type="Proteomes" id="UP000636800">
    <property type="component" value="Chromosome 5"/>
</dbReference>
<evidence type="ECO:0000313" key="1">
    <source>
        <dbReference type="EMBL" id="KAG0479755.1"/>
    </source>
</evidence>
<comment type="caution">
    <text evidence="1">The sequence shown here is derived from an EMBL/GenBank/DDBJ whole genome shotgun (WGS) entry which is preliminary data.</text>
</comment>